<dbReference type="GeneID" id="24859365"/>
<dbReference type="OrthoDB" id="116032at2157"/>
<dbReference type="KEGG" id="msw:MSSIT_0592"/>
<evidence type="ECO:0000313" key="2">
    <source>
        <dbReference type="Proteomes" id="UP000033111"/>
    </source>
</evidence>
<dbReference type="PATRIC" id="fig|1434120.4.peg.760"/>
<dbReference type="RefSeq" id="WP_048169934.1">
    <property type="nucleotide sequence ID" value="NZ_CP009506.1"/>
</dbReference>
<gene>
    <name evidence="1" type="ORF">MSSIT_0592</name>
</gene>
<accession>A0A0E3L7T1</accession>
<reference evidence="1 2" key="1">
    <citation type="submission" date="2014-07" db="EMBL/GenBank/DDBJ databases">
        <title>Methanogenic archaea and the global carbon cycle.</title>
        <authorList>
            <person name="Henriksen J.R."/>
            <person name="Luke J."/>
            <person name="Reinhart S."/>
            <person name="Benedict M.N."/>
            <person name="Youngblut N.D."/>
            <person name="Metcalf M.E."/>
            <person name="Whitaker R.J."/>
            <person name="Metcalf W.W."/>
        </authorList>
    </citation>
    <scope>NUCLEOTIDE SEQUENCE [LARGE SCALE GENOMIC DNA]</scope>
    <source>
        <strain evidence="1 2">T4/M</strain>
    </source>
</reference>
<evidence type="ECO:0008006" key="3">
    <source>
        <dbReference type="Google" id="ProtNLM"/>
    </source>
</evidence>
<proteinExistence type="predicted"/>
<protein>
    <recommendedName>
        <fullName evidence="3">Methyltransferase domain-containing protein</fullName>
    </recommendedName>
</protein>
<dbReference type="EMBL" id="CP009506">
    <property type="protein sequence ID" value="AKB27311.1"/>
    <property type="molecule type" value="Genomic_DNA"/>
</dbReference>
<dbReference type="SUPFAM" id="SSF53335">
    <property type="entry name" value="S-adenosyl-L-methionine-dependent methyltransferases"/>
    <property type="match status" value="1"/>
</dbReference>
<evidence type="ECO:0000313" key="1">
    <source>
        <dbReference type="EMBL" id="AKB27311.1"/>
    </source>
</evidence>
<organism evidence="1 2">
    <name type="scientific">Methanosarcina siciliae T4/M</name>
    <dbReference type="NCBI Taxonomy" id="1434120"/>
    <lineage>
        <taxon>Archaea</taxon>
        <taxon>Methanobacteriati</taxon>
        <taxon>Methanobacteriota</taxon>
        <taxon>Stenosarchaea group</taxon>
        <taxon>Methanomicrobia</taxon>
        <taxon>Methanosarcinales</taxon>
        <taxon>Methanosarcinaceae</taxon>
        <taxon>Methanosarcina</taxon>
    </lineage>
</organism>
<dbReference type="Gene3D" id="3.40.50.150">
    <property type="entry name" value="Vaccinia Virus protein VP39"/>
    <property type="match status" value="1"/>
</dbReference>
<dbReference type="AlphaFoldDB" id="A0A0E3L7T1"/>
<dbReference type="HOGENOM" id="CLU_938795_0_0_2"/>
<dbReference type="Proteomes" id="UP000033111">
    <property type="component" value="Chromosome"/>
</dbReference>
<name>A0A0E3L7T1_9EURY</name>
<keyword evidence="2" id="KW-1185">Reference proteome</keyword>
<dbReference type="CDD" id="cd02440">
    <property type="entry name" value="AdoMet_MTases"/>
    <property type="match status" value="1"/>
</dbReference>
<dbReference type="InterPro" id="IPR029063">
    <property type="entry name" value="SAM-dependent_MTases_sf"/>
</dbReference>
<sequence>MLLQELLGIDEEIYLVEESYTVQRTPGLTLRYLNSVRNFPGAGSIRLIKVREGGHTMGLIFFNPADEEVPVDFWSVFTGALASAPLKADFEALADSILASNPPEKDVELSSETWRDAINEYYSLMLVSRNLCPVCSVKPESYKSVFSENRVKRVTEIFELLRKKGYYPEGRLLEVCCGNGMSTLALYRLGLNPLAVEINKCTVCQGLEQQVLNPQRTVVMDATAISKYFEPGSFDAVMGFMLGLVYEFNKGLWTGIMREAVSVAADGAVLLFTVSSKPEIEILADTLLKAGVEGEIVDNTDSEGTYDQWLFVGRKQKTISPENELSFV</sequence>